<feature type="region of interest" description="Disordered" evidence="1">
    <location>
        <begin position="89"/>
        <end position="135"/>
    </location>
</feature>
<feature type="region of interest" description="Disordered" evidence="1">
    <location>
        <begin position="201"/>
        <end position="249"/>
    </location>
</feature>
<feature type="compositionally biased region" description="Low complexity" evidence="1">
    <location>
        <begin position="206"/>
        <end position="218"/>
    </location>
</feature>
<organism evidence="2 3">
    <name type="scientific">Ensete ventricosum</name>
    <name type="common">Abyssinian banana</name>
    <name type="synonym">Musa ensete</name>
    <dbReference type="NCBI Taxonomy" id="4639"/>
    <lineage>
        <taxon>Eukaryota</taxon>
        <taxon>Viridiplantae</taxon>
        <taxon>Streptophyta</taxon>
        <taxon>Embryophyta</taxon>
        <taxon>Tracheophyta</taxon>
        <taxon>Spermatophyta</taxon>
        <taxon>Magnoliopsida</taxon>
        <taxon>Liliopsida</taxon>
        <taxon>Zingiberales</taxon>
        <taxon>Musaceae</taxon>
        <taxon>Ensete</taxon>
    </lineage>
</organism>
<sequence length="249" mass="26659">NLSLDLGKLADLIGVVFTVLHLLFKLGPGSIESLSVLDEVVEGVPVTIVGELVVASEELLQALSGDAVEVARELGVLCQDHRPPRDEAVDQRLLPHLPIPDQTPPLDRLKRDGDKETADLGDDGERGKRPKSASSYSLYSRLEKMRERCIYICELPMSDLIQPFPLRSIARSRGVGSKFGRDSRDGSSVVVVAGARDVSLPHGQSAAAPGARDPAAGRGRTGGGVGCDGSERVEQQGEEEEEGFGRFGR</sequence>
<evidence type="ECO:0000313" key="3">
    <source>
        <dbReference type="Proteomes" id="UP000287651"/>
    </source>
</evidence>
<evidence type="ECO:0000313" key="2">
    <source>
        <dbReference type="EMBL" id="RRT67697.1"/>
    </source>
</evidence>
<comment type="caution">
    <text evidence="2">The sequence shown here is derived from an EMBL/GenBank/DDBJ whole genome shotgun (WGS) entry which is preliminary data.</text>
</comment>
<protein>
    <submittedName>
        <fullName evidence="2">Uncharacterized protein</fullName>
    </submittedName>
</protein>
<gene>
    <name evidence="2" type="ORF">B296_00028816</name>
</gene>
<evidence type="ECO:0000256" key="1">
    <source>
        <dbReference type="SAM" id="MobiDB-lite"/>
    </source>
</evidence>
<feature type="compositionally biased region" description="Basic and acidic residues" evidence="1">
    <location>
        <begin position="107"/>
        <end position="127"/>
    </location>
</feature>
<dbReference type="EMBL" id="AMZH03004942">
    <property type="protein sequence ID" value="RRT67697.1"/>
    <property type="molecule type" value="Genomic_DNA"/>
</dbReference>
<reference evidence="2 3" key="1">
    <citation type="journal article" date="2014" name="Agronomy (Basel)">
        <title>A Draft Genome Sequence for Ensete ventricosum, the Drought-Tolerant Tree Against Hunger.</title>
        <authorList>
            <person name="Harrison J."/>
            <person name="Moore K.A."/>
            <person name="Paszkiewicz K."/>
            <person name="Jones T."/>
            <person name="Grant M."/>
            <person name="Ambacheew D."/>
            <person name="Muzemil S."/>
            <person name="Studholme D.J."/>
        </authorList>
    </citation>
    <scope>NUCLEOTIDE SEQUENCE [LARGE SCALE GENOMIC DNA]</scope>
</reference>
<dbReference type="Proteomes" id="UP000287651">
    <property type="component" value="Unassembled WGS sequence"/>
</dbReference>
<proteinExistence type="predicted"/>
<accession>A0A426ZUP6</accession>
<name>A0A426ZUP6_ENSVE</name>
<feature type="non-terminal residue" evidence="2">
    <location>
        <position position="1"/>
    </location>
</feature>
<dbReference type="AlphaFoldDB" id="A0A426ZUP6"/>